<dbReference type="InterPro" id="IPR020941">
    <property type="entry name" value="SUFU-like_domain"/>
</dbReference>
<proteinExistence type="predicted"/>
<name>A0ABY1KB06_9BACL</name>
<dbReference type="RefSeq" id="WP_068592539.1">
    <property type="nucleotide sequence ID" value="NZ_FTNK01000017.1"/>
</dbReference>
<dbReference type="Pfam" id="PF05076">
    <property type="entry name" value="SUFU"/>
    <property type="match status" value="1"/>
</dbReference>
<dbReference type="Proteomes" id="UP000186666">
    <property type="component" value="Unassembled WGS sequence"/>
</dbReference>
<dbReference type="EMBL" id="FTNK01000017">
    <property type="protein sequence ID" value="SIR53110.1"/>
    <property type="molecule type" value="Genomic_DNA"/>
</dbReference>
<evidence type="ECO:0000313" key="3">
    <source>
        <dbReference type="Proteomes" id="UP000186666"/>
    </source>
</evidence>
<reference evidence="2 3" key="1">
    <citation type="submission" date="2017-01" db="EMBL/GenBank/DDBJ databases">
        <authorList>
            <person name="Varghese N."/>
            <person name="Submissions S."/>
        </authorList>
    </citation>
    <scope>NUCLEOTIDE SEQUENCE [LARGE SCALE GENOMIC DNA]</scope>
    <source>
        <strain evidence="2 3">ATCC 23464</strain>
    </source>
</reference>
<feature type="domain" description="Suppressor of fused-like" evidence="1">
    <location>
        <begin position="58"/>
        <end position="232"/>
    </location>
</feature>
<sequence length="242" mass="27733">MNKELAPSGEAIFRYEERKEDFTLASGNDEAIKVISEHVEKYIGEIDGVYHEIISDLVHLDIIIVKPTKGKNYYTLVTCGMSNLPMTVPEGADNFRFAELVICLPSEWKMSDEAFKQDENYWPILWLKKLARFPHEYQTWLYHAHTIPNGDPAQPFAPNTEFSGMILSIPTTVDDANGFFTLELANGNRIHFFSLIPIYTKEMDFKLKKGADALIEKLEQAGVNEIVDLKRKSVCKTSFWKF</sequence>
<organism evidence="2 3">
    <name type="scientific">Paenibacillus macquariensis</name>
    <dbReference type="NCBI Taxonomy" id="948756"/>
    <lineage>
        <taxon>Bacteria</taxon>
        <taxon>Bacillati</taxon>
        <taxon>Bacillota</taxon>
        <taxon>Bacilli</taxon>
        <taxon>Bacillales</taxon>
        <taxon>Paenibacillaceae</taxon>
        <taxon>Paenibacillus</taxon>
    </lineage>
</organism>
<evidence type="ECO:0000259" key="1">
    <source>
        <dbReference type="Pfam" id="PF05076"/>
    </source>
</evidence>
<comment type="caution">
    <text evidence="2">The sequence shown here is derived from an EMBL/GenBank/DDBJ whole genome shotgun (WGS) entry which is preliminary data.</text>
</comment>
<keyword evidence="3" id="KW-1185">Reference proteome</keyword>
<protein>
    <submittedName>
        <fullName evidence="2">Suppressor of fused protein (SUFU)</fullName>
    </submittedName>
</protein>
<evidence type="ECO:0000313" key="2">
    <source>
        <dbReference type="EMBL" id="SIR53110.1"/>
    </source>
</evidence>
<gene>
    <name evidence="2" type="ORF">SAMN05421578_11768</name>
</gene>
<accession>A0ABY1KB06</accession>